<keyword evidence="3" id="KW-0285">Flavoprotein</keyword>
<evidence type="ECO:0000256" key="9">
    <source>
        <dbReference type="SAM" id="SignalP"/>
    </source>
</evidence>
<dbReference type="Gene3D" id="3.30.465.10">
    <property type="match status" value="1"/>
</dbReference>
<protein>
    <recommendedName>
        <fullName evidence="2">Delta(24)-sterol reductase</fullName>
        <ecNumber evidence="2">1.3.1.72</ecNumber>
    </recommendedName>
</protein>
<keyword evidence="4" id="KW-0812">Transmembrane</keyword>
<gene>
    <name evidence="11" type="ORF">AMON00008_LOCUS58842</name>
</gene>
<evidence type="ECO:0000256" key="7">
    <source>
        <dbReference type="ARBA" id="ARBA00023002"/>
    </source>
</evidence>
<dbReference type="GO" id="GO:0050614">
    <property type="term" value="F:Delta24-sterol reductase activity"/>
    <property type="evidence" value="ECO:0007669"/>
    <property type="project" value="UniProtKB-EC"/>
</dbReference>
<evidence type="ECO:0000256" key="6">
    <source>
        <dbReference type="ARBA" id="ARBA00022989"/>
    </source>
</evidence>
<dbReference type="GO" id="GO:0005737">
    <property type="term" value="C:cytoplasm"/>
    <property type="evidence" value="ECO:0007669"/>
    <property type="project" value="TreeGrafter"/>
</dbReference>
<dbReference type="GO" id="GO:0071949">
    <property type="term" value="F:FAD binding"/>
    <property type="evidence" value="ECO:0007669"/>
    <property type="project" value="InterPro"/>
</dbReference>
<keyword evidence="6" id="KW-1133">Transmembrane helix</keyword>
<evidence type="ECO:0000259" key="10">
    <source>
        <dbReference type="PROSITE" id="PS51387"/>
    </source>
</evidence>
<evidence type="ECO:0000256" key="1">
    <source>
        <dbReference type="ARBA" id="ARBA00004167"/>
    </source>
</evidence>
<evidence type="ECO:0000256" key="8">
    <source>
        <dbReference type="ARBA" id="ARBA00023136"/>
    </source>
</evidence>
<feature type="signal peptide" evidence="9">
    <location>
        <begin position="1"/>
        <end position="19"/>
    </location>
</feature>
<keyword evidence="8" id="KW-0472">Membrane</keyword>
<dbReference type="AlphaFoldDB" id="A0A7S4T042"/>
<dbReference type="GO" id="GO:0008202">
    <property type="term" value="P:steroid metabolic process"/>
    <property type="evidence" value="ECO:0007669"/>
    <property type="project" value="TreeGrafter"/>
</dbReference>
<dbReference type="InterPro" id="IPR016169">
    <property type="entry name" value="FAD-bd_PCMH_sub2"/>
</dbReference>
<organism evidence="11">
    <name type="scientific">Alexandrium monilatum</name>
    <dbReference type="NCBI Taxonomy" id="311494"/>
    <lineage>
        <taxon>Eukaryota</taxon>
        <taxon>Sar</taxon>
        <taxon>Alveolata</taxon>
        <taxon>Dinophyceae</taxon>
        <taxon>Gonyaulacales</taxon>
        <taxon>Pyrocystaceae</taxon>
        <taxon>Alexandrium</taxon>
    </lineage>
</organism>
<dbReference type="InterPro" id="IPR016166">
    <property type="entry name" value="FAD-bd_PCMH"/>
</dbReference>
<dbReference type="Pfam" id="PF01565">
    <property type="entry name" value="FAD_binding_4"/>
    <property type="match status" value="1"/>
</dbReference>
<evidence type="ECO:0000256" key="5">
    <source>
        <dbReference type="ARBA" id="ARBA00022827"/>
    </source>
</evidence>
<comment type="subcellular location">
    <subcellularLocation>
        <location evidence="1">Membrane</location>
        <topology evidence="1">Single-pass membrane protein</topology>
    </subcellularLocation>
</comment>
<dbReference type="GO" id="GO:0016020">
    <property type="term" value="C:membrane"/>
    <property type="evidence" value="ECO:0007669"/>
    <property type="project" value="UniProtKB-SubCell"/>
</dbReference>
<dbReference type="PROSITE" id="PS51387">
    <property type="entry name" value="FAD_PCMH"/>
    <property type="match status" value="1"/>
</dbReference>
<dbReference type="EMBL" id="HBNR01082243">
    <property type="protein sequence ID" value="CAE4659496.1"/>
    <property type="molecule type" value="Transcribed_RNA"/>
</dbReference>
<keyword evidence="9" id="KW-0732">Signal</keyword>
<keyword evidence="7" id="KW-0560">Oxidoreductase</keyword>
<feature type="domain" description="FAD-binding PCMH-type" evidence="10">
    <location>
        <begin position="56"/>
        <end position="238"/>
    </location>
</feature>
<dbReference type="InterPro" id="IPR036318">
    <property type="entry name" value="FAD-bd_PCMH-like_sf"/>
</dbReference>
<dbReference type="InterPro" id="IPR040165">
    <property type="entry name" value="Diminuto-like"/>
</dbReference>
<evidence type="ECO:0000313" key="11">
    <source>
        <dbReference type="EMBL" id="CAE4659496.1"/>
    </source>
</evidence>
<reference evidence="11" key="1">
    <citation type="submission" date="2021-01" db="EMBL/GenBank/DDBJ databases">
        <authorList>
            <person name="Corre E."/>
            <person name="Pelletier E."/>
            <person name="Niang G."/>
            <person name="Scheremetjew M."/>
            <person name="Finn R."/>
            <person name="Kale V."/>
            <person name="Holt S."/>
            <person name="Cochrane G."/>
            <person name="Meng A."/>
            <person name="Brown T."/>
            <person name="Cohen L."/>
        </authorList>
    </citation>
    <scope>NUCLEOTIDE SEQUENCE</scope>
    <source>
        <strain evidence="11">CCMP3105</strain>
    </source>
</reference>
<name>A0A7S4T042_9DINO</name>
<dbReference type="EC" id="1.3.1.72" evidence="2"/>
<dbReference type="InterPro" id="IPR016164">
    <property type="entry name" value="FAD-linked_Oxase-like_C"/>
</dbReference>
<evidence type="ECO:0000256" key="4">
    <source>
        <dbReference type="ARBA" id="ARBA00022692"/>
    </source>
</evidence>
<proteinExistence type="predicted"/>
<sequence length="532" mass="58926">MVWPLLPLVLEGLLRPSLAASAAVAALLGVKGSLLWPLGAPATLIGIGLLVRARRAALGPATVAASRCSCKDHEERVKAAAEAAQQPGPLRMFKATASNTFRPQQIATRKRSAGRLDLSRFVHVLEINTEELWCDIEASATFETFAAEALAAGTVPLVIPELRSITVGGAVVGIGLESSSFRYGFFHDGLIEADILLASGEVVTARPTGEHAELFRAIPNSLGSFGYLLRLRMKVRRAQPYVRFEKVWFSSPEALVKGCEVASGDAANDFVDAVALGEQGGMVMTAKFVAEVPAGQAAKTYGFWPQFYPSIVHEGVEYMSTTDYIWRWDADWFWCTQIFPGLTMWWVRFLCGPDTLRSNNYKIFNDAMISHVAEPLGRNKNEELIVQDIEIPLERSAEWIREFLKVVPSIRMGKIKLTRPGLPEAVPIWLCPITGTDSPLMPMKPGKLYINFGFWDSLTGPETEGGMKTGRINRALEALCAKMDGKKTLYSAAYFTEEEFHAQYNGDLYRKIKAQYDPHGRIRGWYERLMRA</sequence>
<evidence type="ECO:0000256" key="2">
    <source>
        <dbReference type="ARBA" id="ARBA00012405"/>
    </source>
</evidence>
<dbReference type="PANTHER" id="PTHR10801">
    <property type="entry name" value="24-DEHYDROCHOLESTEROL REDUCTASE"/>
    <property type="match status" value="1"/>
</dbReference>
<dbReference type="PANTHER" id="PTHR10801:SF0">
    <property type="entry name" value="DELTA(24)-STEROL REDUCTASE"/>
    <property type="match status" value="1"/>
</dbReference>
<feature type="chain" id="PRO_5030810636" description="Delta(24)-sterol reductase" evidence="9">
    <location>
        <begin position="20"/>
        <end position="532"/>
    </location>
</feature>
<accession>A0A7S4T042</accession>
<evidence type="ECO:0000256" key="3">
    <source>
        <dbReference type="ARBA" id="ARBA00022630"/>
    </source>
</evidence>
<dbReference type="SUPFAM" id="SSF55103">
    <property type="entry name" value="FAD-linked oxidases, C-terminal domain"/>
    <property type="match status" value="1"/>
</dbReference>
<dbReference type="InterPro" id="IPR006094">
    <property type="entry name" value="Oxid_FAD_bind_N"/>
</dbReference>
<keyword evidence="5" id="KW-0274">FAD</keyword>
<dbReference type="SUPFAM" id="SSF56176">
    <property type="entry name" value="FAD-binding/transporter-associated domain-like"/>
    <property type="match status" value="1"/>
</dbReference>